<sequence>MSRKDRSYSVPGLGCKVGDQTLPIENLPEVVGLPQHYAVGHCYETRQHPKSAFLSVCCELIADYRGRDDLRPGGSTGILRIPLGDASVRRRRKFLFNWAPVHNVCSVVVTLLESRRATSCGYNSSHPVWYALYECLQDIHGDSSPFLLQPFHEFSNGFWLHLTSPHTQRSSRCNSSLSDTDPMTSARSPLQICGHSQRGKGRGKSCKDELASKDRFSDVYYAHRFELWKRLIAPPKCKELNNDDIYKKLKNCSWHFGKECFNPGMKRLNPNSVPNLNLPGHSPLLSWGPLAPDVRGQRSDDPAKRRLTATVTGSIVLVYRNNGTGVFLENIAQTIAHAPACLRPTVHSVNIGYEYEWVFDSASHPQKCSMNRILANIFLVTTVVPLCDFSNLGPTVSLYNTRKHLLLSGINEPLSTEMDDRHESIKTCRLRDSGTWYQGAVPSQCDLYQTQINRPLFPFGRRVHASRLQQGCLAVIGTPRRKKCLINSEPVDLPYMYHAASASSVILYTKNVPGSYKFITYTFFVANRPSRLNSDVNVKRACKMTLRLQPSRRWVPYSLLEVLEELHGHEQVVEDEGLQVSPQRASDPVDGLRLYVDLRRRRLVLLSVADILEGLLRAAAIVALPLVAAVRRRRRRRPLQLADEVAHRTRAHRLLITVPEKFQNTTWRRAITSVRTHFPGFAVATRTEANRCTLLQFDPLVCYRCVVVFTPPLLQVSRDAGSANHVSWDLPASRMQLCATVPTATHFQSRPSGFGVGDPSLLKRRVVILSGGGVLA</sequence>
<evidence type="ECO:0000256" key="1">
    <source>
        <dbReference type="SAM" id="MobiDB-lite"/>
    </source>
</evidence>
<organism evidence="2 3">
    <name type="scientific">Dryococelus australis</name>
    <dbReference type="NCBI Taxonomy" id="614101"/>
    <lineage>
        <taxon>Eukaryota</taxon>
        <taxon>Metazoa</taxon>
        <taxon>Ecdysozoa</taxon>
        <taxon>Arthropoda</taxon>
        <taxon>Hexapoda</taxon>
        <taxon>Insecta</taxon>
        <taxon>Pterygota</taxon>
        <taxon>Neoptera</taxon>
        <taxon>Polyneoptera</taxon>
        <taxon>Phasmatodea</taxon>
        <taxon>Verophasmatodea</taxon>
        <taxon>Anareolatae</taxon>
        <taxon>Phasmatidae</taxon>
        <taxon>Eurycanthinae</taxon>
        <taxon>Dryococelus</taxon>
    </lineage>
</organism>
<dbReference type="Proteomes" id="UP001159363">
    <property type="component" value="Chromosome 5"/>
</dbReference>
<gene>
    <name evidence="2" type="ORF">PR048_017760</name>
</gene>
<dbReference type="EMBL" id="JARBHB010000006">
    <property type="protein sequence ID" value="KAJ8881282.1"/>
    <property type="molecule type" value="Genomic_DNA"/>
</dbReference>
<evidence type="ECO:0000313" key="3">
    <source>
        <dbReference type="Proteomes" id="UP001159363"/>
    </source>
</evidence>
<feature type="compositionally biased region" description="Polar residues" evidence="1">
    <location>
        <begin position="171"/>
        <end position="188"/>
    </location>
</feature>
<name>A0ABQ9HAE1_9NEOP</name>
<comment type="caution">
    <text evidence="2">The sequence shown here is derived from an EMBL/GenBank/DDBJ whole genome shotgun (WGS) entry which is preliminary data.</text>
</comment>
<keyword evidence="3" id="KW-1185">Reference proteome</keyword>
<reference evidence="2 3" key="1">
    <citation type="submission" date="2023-02" db="EMBL/GenBank/DDBJ databases">
        <title>LHISI_Scaffold_Assembly.</title>
        <authorList>
            <person name="Stuart O.P."/>
            <person name="Cleave R."/>
            <person name="Magrath M.J.L."/>
            <person name="Mikheyev A.S."/>
        </authorList>
    </citation>
    <scope>NUCLEOTIDE SEQUENCE [LARGE SCALE GENOMIC DNA]</scope>
    <source>
        <strain evidence="2">Daus_M_001</strain>
        <tissue evidence="2">Leg muscle</tissue>
    </source>
</reference>
<proteinExistence type="predicted"/>
<protein>
    <submittedName>
        <fullName evidence="2">Uncharacterized protein</fullName>
    </submittedName>
</protein>
<evidence type="ECO:0000313" key="2">
    <source>
        <dbReference type="EMBL" id="KAJ8881282.1"/>
    </source>
</evidence>
<accession>A0ABQ9HAE1</accession>
<feature type="region of interest" description="Disordered" evidence="1">
    <location>
        <begin position="171"/>
        <end position="199"/>
    </location>
</feature>